<protein>
    <submittedName>
        <fullName evidence="1">Uncharacterized protein</fullName>
    </submittedName>
</protein>
<accession>A0A0E9UGU9</accession>
<reference evidence="1" key="2">
    <citation type="journal article" date="2015" name="Fish Shellfish Immunol.">
        <title>Early steps in the European eel (Anguilla anguilla)-Vibrio vulnificus interaction in the gills: Role of the RtxA13 toxin.</title>
        <authorList>
            <person name="Callol A."/>
            <person name="Pajuelo D."/>
            <person name="Ebbesson L."/>
            <person name="Teles M."/>
            <person name="MacKenzie S."/>
            <person name="Amaro C."/>
        </authorList>
    </citation>
    <scope>NUCLEOTIDE SEQUENCE</scope>
</reference>
<organism evidence="1">
    <name type="scientific">Anguilla anguilla</name>
    <name type="common">European freshwater eel</name>
    <name type="synonym">Muraena anguilla</name>
    <dbReference type="NCBI Taxonomy" id="7936"/>
    <lineage>
        <taxon>Eukaryota</taxon>
        <taxon>Metazoa</taxon>
        <taxon>Chordata</taxon>
        <taxon>Craniata</taxon>
        <taxon>Vertebrata</taxon>
        <taxon>Euteleostomi</taxon>
        <taxon>Actinopterygii</taxon>
        <taxon>Neopterygii</taxon>
        <taxon>Teleostei</taxon>
        <taxon>Anguilliformes</taxon>
        <taxon>Anguillidae</taxon>
        <taxon>Anguilla</taxon>
    </lineage>
</organism>
<sequence length="26" mass="3236">MCFTYRPTHRYGKVSHFICIVYTIWL</sequence>
<proteinExistence type="predicted"/>
<dbReference type="AlphaFoldDB" id="A0A0E9UGU9"/>
<name>A0A0E9UGU9_ANGAN</name>
<reference evidence="1" key="1">
    <citation type="submission" date="2014-11" db="EMBL/GenBank/DDBJ databases">
        <authorList>
            <person name="Amaro Gonzalez C."/>
        </authorList>
    </citation>
    <scope>NUCLEOTIDE SEQUENCE</scope>
</reference>
<evidence type="ECO:0000313" key="1">
    <source>
        <dbReference type="EMBL" id="JAH64198.1"/>
    </source>
</evidence>
<dbReference type="EMBL" id="GBXM01044379">
    <property type="protein sequence ID" value="JAH64198.1"/>
    <property type="molecule type" value="Transcribed_RNA"/>
</dbReference>